<protein>
    <submittedName>
        <fullName evidence="3">M23 family metallopeptidase</fullName>
    </submittedName>
</protein>
<dbReference type="FunFam" id="2.70.70.10:FF:000006">
    <property type="entry name" value="M23 family peptidase"/>
    <property type="match status" value="1"/>
</dbReference>
<dbReference type="GO" id="GO:0004222">
    <property type="term" value="F:metalloendopeptidase activity"/>
    <property type="evidence" value="ECO:0007669"/>
    <property type="project" value="TreeGrafter"/>
</dbReference>
<evidence type="ECO:0000313" key="3">
    <source>
        <dbReference type="EMBL" id="QAR34459.1"/>
    </source>
</evidence>
<dbReference type="InterPro" id="IPR050570">
    <property type="entry name" value="Cell_wall_metabolism_enzyme"/>
</dbReference>
<feature type="domain" description="M23ase beta-sheet core" evidence="2">
    <location>
        <begin position="155"/>
        <end position="249"/>
    </location>
</feature>
<organism evidence="3 4">
    <name type="scientific">Geovibrio thiophilus</name>
    <dbReference type="NCBI Taxonomy" id="139438"/>
    <lineage>
        <taxon>Bacteria</taxon>
        <taxon>Pseudomonadati</taxon>
        <taxon>Deferribacterota</taxon>
        <taxon>Deferribacteres</taxon>
        <taxon>Deferribacterales</taxon>
        <taxon>Geovibrionaceae</taxon>
        <taxon>Geovibrio</taxon>
    </lineage>
</organism>
<dbReference type="InterPro" id="IPR016047">
    <property type="entry name" value="M23ase_b-sheet_dom"/>
</dbReference>
<dbReference type="AlphaFoldDB" id="A0A3R5UZS7"/>
<keyword evidence="1" id="KW-0732">Signal</keyword>
<dbReference type="InterPro" id="IPR011055">
    <property type="entry name" value="Dup_hybrid_motif"/>
</dbReference>
<dbReference type="SUPFAM" id="SSF51261">
    <property type="entry name" value="Duplicated hybrid motif"/>
    <property type="match status" value="1"/>
</dbReference>
<evidence type="ECO:0000313" key="4">
    <source>
        <dbReference type="Proteomes" id="UP000287502"/>
    </source>
</evidence>
<dbReference type="OrthoDB" id="9805070at2"/>
<dbReference type="KEGG" id="gtl:EP073_03645"/>
<dbReference type="Pfam" id="PF01551">
    <property type="entry name" value="Peptidase_M23"/>
    <property type="match status" value="1"/>
</dbReference>
<accession>A0A3R5UZS7</accession>
<dbReference type="Gene3D" id="2.70.70.10">
    <property type="entry name" value="Glucose Permease (Domain IIA)"/>
    <property type="match status" value="1"/>
</dbReference>
<evidence type="ECO:0000256" key="1">
    <source>
        <dbReference type="ARBA" id="ARBA00022729"/>
    </source>
</evidence>
<keyword evidence="4" id="KW-1185">Reference proteome</keyword>
<gene>
    <name evidence="3" type="ORF">EP073_03645</name>
</gene>
<reference evidence="3 4" key="1">
    <citation type="submission" date="2019-01" db="EMBL/GenBank/DDBJ databases">
        <title>Geovibrio thiophilus DSM 11263, complete genome.</title>
        <authorList>
            <person name="Spring S."/>
            <person name="Bunk B."/>
            <person name="Sproer C."/>
        </authorList>
    </citation>
    <scope>NUCLEOTIDE SEQUENCE [LARGE SCALE GENOMIC DNA]</scope>
    <source>
        <strain evidence="3 4">DSM 11263</strain>
    </source>
</reference>
<dbReference type="EMBL" id="CP035108">
    <property type="protein sequence ID" value="QAR34459.1"/>
    <property type="molecule type" value="Genomic_DNA"/>
</dbReference>
<name>A0A3R5UZS7_9BACT</name>
<proteinExistence type="predicted"/>
<dbReference type="CDD" id="cd12797">
    <property type="entry name" value="M23_peptidase"/>
    <property type="match status" value="1"/>
</dbReference>
<dbReference type="PANTHER" id="PTHR21666:SF289">
    <property type="entry name" value="L-ALA--D-GLU ENDOPEPTIDASE"/>
    <property type="match status" value="1"/>
</dbReference>
<sequence>MIVFAVLFDFAVDRVHFLQWKDENKRLTKQIKLYEPVIAALEHKSAVLDSTQNRLMGTASLAGLQISDPQPEGGAESSQPYQIAEDIYQTNALNPMTDFLGKELDSRIKSITGLANFIEEQEYLFQSTPSGSPVEGWISSKFDFRLSPFTGRIVFHEGLDIAASFGSPVRASAKGIVIFSGYKPGYGNLVTIDHGYGFVTRYGHNSRLTVKEGDFVQRGERIALVGSTGHSTGPHVHYEVLINGIPVNPLNFMFNTSKPTQKEINTKYVKNEYN</sequence>
<evidence type="ECO:0000259" key="2">
    <source>
        <dbReference type="Pfam" id="PF01551"/>
    </source>
</evidence>
<dbReference type="Proteomes" id="UP000287502">
    <property type="component" value="Chromosome"/>
</dbReference>
<dbReference type="PANTHER" id="PTHR21666">
    <property type="entry name" value="PEPTIDASE-RELATED"/>
    <property type="match status" value="1"/>
</dbReference>